<reference evidence="1 2" key="1">
    <citation type="submission" date="2024-06" db="EMBL/GenBank/DDBJ databases">
        <title>The Natural Products Discovery Center: Release of the First 8490 Sequenced Strains for Exploring Actinobacteria Biosynthetic Diversity.</title>
        <authorList>
            <person name="Kalkreuter E."/>
            <person name="Kautsar S.A."/>
            <person name="Yang D."/>
            <person name="Bader C.D."/>
            <person name="Teijaro C.N."/>
            <person name="Fluegel L."/>
            <person name="Davis C.M."/>
            <person name="Simpson J.R."/>
            <person name="Lauterbach L."/>
            <person name="Steele A.D."/>
            <person name="Gui C."/>
            <person name="Meng S."/>
            <person name="Li G."/>
            <person name="Viehrig K."/>
            <person name="Ye F."/>
            <person name="Su P."/>
            <person name="Kiefer A.F."/>
            <person name="Nichols A."/>
            <person name="Cepeda A.J."/>
            <person name="Yan W."/>
            <person name="Fan B."/>
            <person name="Jiang Y."/>
            <person name="Adhikari A."/>
            <person name="Zheng C.-J."/>
            <person name="Schuster L."/>
            <person name="Cowan T.M."/>
            <person name="Smanski M.J."/>
            <person name="Chevrette M.G."/>
            <person name="De Carvalho L.P.S."/>
            <person name="Shen B."/>
        </authorList>
    </citation>
    <scope>NUCLEOTIDE SEQUENCE [LARGE SCALE GENOMIC DNA]</scope>
    <source>
        <strain evidence="1 2">NPDC000634</strain>
    </source>
</reference>
<gene>
    <name evidence="1" type="ORF">ABT317_01085</name>
</gene>
<accession>A0ABV1VUT8</accession>
<evidence type="ECO:0000313" key="2">
    <source>
        <dbReference type="Proteomes" id="UP001458415"/>
    </source>
</evidence>
<dbReference type="EMBL" id="JBEPCU010000006">
    <property type="protein sequence ID" value="MER6975689.1"/>
    <property type="molecule type" value="Genomic_DNA"/>
</dbReference>
<protein>
    <recommendedName>
        <fullName evidence="3">Head-to-tail adaptor</fullName>
    </recommendedName>
</protein>
<name>A0ABV1VUT8_9ACTN</name>
<organism evidence="1 2">
    <name type="scientific">Streptomyces carpinensis</name>
    <dbReference type="NCBI Taxonomy" id="66369"/>
    <lineage>
        <taxon>Bacteria</taxon>
        <taxon>Bacillati</taxon>
        <taxon>Actinomycetota</taxon>
        <taxon>Actinomycetes</taxon>
        <taxon>Kitasatosporales</taxon>
        <taxon>Streptomycetaceae</taxon>
        <taxon>Streptomyces</taxon>
    </lineage>
</organism>
<sequence>MPLQTGPCMAWPTELCCETEGKEPEEIERWTLIASQILWALSGRRIGPCPVVVRPCKRACLESSPVSFQAGIGTGPWIPYIGSDGLWRNASVCGCKSDCSCGELCEVWLETPVYDVTEVNIDGQVLPATAYRVDAPGRLVRTDGECWPDCQDMSAAPGQPNTFSVTYRWGLPVDEAAVAAVSELTCHLMKGCGSGSCGCKATQRGATRFIRQGVEMDFGDPTLIYKEGRTGLPLVDLWLSVVNPYRLTSPSRVYSPDFKRPRVTTWP</sequence>
<evidence type="ECO:0008006" key="3">
    <source>
        <dbReference type="Google" id="ProtNLM"/>
    </source>
</evidence>
<dbReference type="Proteomes" id="UP001458415">
    <property type="component" value="Unassembled WGS sequence"/>
</dbReference>
<evidence type="ECO:0000313" key="1">
    <source>
        <dbReference type="EMBL" id="MER6975689.1"/>
    </source>
</evidence>
<proteinExistence type="predicted"/>
<comment type="caution">
    <text evidence="1">The sequence shown here is derived from an EMBL/GenBank/DDBJ whole genome shotgun (WGS) entry which is preliminary data.</text>
</comment>
<dbReference type="RefSeq" id="WP_086729467.1">
    <property type="nucleotide sequence ID" value="NZ_MUBM01000319.1"/>
</dbReference>
<keyword evidence="2" id="KW-1185">Reference proteome</keyword>